<name>A0ACC0UWR7_9HYPO</name>
<dbReference type="Proteomes" id="UP001163324">
    <property type="component" value="Chromosome 6"/>
</dbReference>
<gene>
    <name evidence="1" type="ORF">N3K66_006779</name>
</gene>
<comment type="caution">
    <text evidence="1">The sequence shown here is derived from an EMBL/GenBank/DDBJ whole genome shotgun (WGS) entry which is preliminary data.</text>
</comment>
<accession>A0ACC0UWR7</accession>
<dbReference type="EMBL" id="CM047945">
    <property type="protein sequence ID" value="KAI9898419.1"/>
    <property type="molecule type" value="Genomic_DNA"/>
</dbReference>
<keyword evidence="2" id="KW-1185">Reference proteome</keyword>
<proteinExistence type="predicted"/>
<organism evidence="1 2">
    <name type="scientific">Trichothecium roseum</name>
    <dbReference type="NCBI Taxonomy" id="47278"/>
    <lineage>
        <taxon>Eukaryota</taxon>
        <taxon>Fungi</taxon>
        <taxon>Dikarya</taxon>
        <taxon>Ascomycota</taxon>
        <taxon>Pezizomycotina</taxon>
        <taxon>Sordariomycetes</taxon>
        <taxon>Hypocreomycetidae</taxon>
        <taxon>Hypocreales</taxon>
        <taxon>Hypocreales incertae sedis</taxon>
        <taxon>Trichothecium</taxon>
    </lineage>
</organism>
<reference evidence="1" key="1">
    <citation type="submission" date="2022-10" db="EMBL/GenBank/DDBJ databases">
        <title>Complete Genome of Trichothecium roseum strain YXFP-22015, a Plant Pathogen Isolated from Citrus.</title>
        <authorList>
            <person name="Wang Y."/>
            <person name="Zhu L."/>
        </authorList>
    </citation>
    <scope>NUCLEOTIDE SEQUENCE</scope>
    <source>
        <strain evidence="1">YXFP-22015</strain>
    </source>
</reference>
<sequence>MDSTSLPVPNLTHGLRDDPIELRSTTSAGEQPAKVGNTVEEYRNVQRQNTSSRKVRRRVYRGNKTPQKSHATLPVPPSAEVGPAFSGQSPGSQNHGPRSLDNPDDLTLNPPIAGIAPYVNSREKRPSQAAEINTSEPPLKRTRRMPAEMVESSEDELQRGTPSRLARPSCNIRPAVFGPYALEEGTIRSTQNDAIHVRKAAAGRHFLDSETGCPIRLCSTSDGASYIGVVSTPSGTQEDHDWLRVVKKSVGRIEYAAVGSRFVNIRRSGSQTQPSRLYLEFSSIKESQRFLQGFSENLVDKEPDLLAKTFRAVVKEIENYKDRAPQSLEIASANSQSHSAHSTVDLDALKDDAIPTPAPNIIRKGRTSAHFAERKDRRVITSSPVRTRASTSYTNAAFVLDLNHTNEKWSKTNLDWHKKWHGTLSYPLTGRAMATVVEDDIQRLDDGEFLNDSLIQFYLSYLQFEKSSENAAKIYIFSSFFFNKLSSKGGKIDYEGVKRWTSKIDLFSYDYVVIPVNENLHWYLAIICNPSKALPQASVQGEKDAVHSSEGLAPASDATGQPTLQPWLSSGGPQQAKGNEPKIMTLDSLGEAHGMTCKALRSYLAEEAKDKKGVELQILPTGMTAKGLPEQQNYCDCGIFVLAYMEEFLKNPDKVAGSLLQRKPYEWDIRPEDLRNSIRDLLFELQTKQQLVRIRERREKREAKKSRSLELGSTGDQALSSPTRSSQPLETTSVAPRPTTVPISKLVETMAQQPSCPDQPQMPQTPSKPATPTAGSPRLTKLLSSSSSGGSHEKSCHSAHFSGSKRASSVAERTVSKSACLGDLSFGPGPTYVQKLPSSESDGSPREPSIAKMLGRSSNFKPPEKPHDPFHRAMVGQPEADGIIPSVETDGAWRPKSGAKYDGIDYEHRTCVAVPNDESQPPG</sequence>
<protein>
    <submittedName>
        <fullName evidence="1">Uncharacterized protein</fullName>
    </submittedName>
</protein>
<evidence type="ECO:0000313" key="2">
    <source>
        <dbReference type="Proteomes" id="UP001163324"/>
    </source>
</evidence>
<evidence type="ECO:0000313" key="1">
    <source>
        <dbReference type="EMBL" id="KAI9898419.1"/>
    </source>
</evidence>